<comment type="caution">
    <text evidence="1">The sequence shown here is derived from an EMBL/GenBank/DDBJ whole genome shotgun (WGS) entry which is preliminary data.</text>
</comment>
<sequence>HELDENRVLALAVPESDERKLGSYIAKIKAIISKVI</sequence>
<dbReference type="EMBL" id="LAZR01050625">
    <property type="protein sequence ID" value="KKK86947.1"/>
    <property type="molecule type" value="Genomic_DNA"/>
</dbReference>
<reference evidence="1" key="1">
    <citation type="journal article" date="2015" name="Nature">
        <title>Complex archaea that bridge the gap between prokaryotes and eukaryotes.</title>
        <authorList>
            <person name="Spang A."/>
            <person name="Saw J.H."/>
            <person name="Jorgensen S.L."/>
            <person name="Zaremba-Niedzwiedzka K."/>
            <person name="Martijn J."/>
            <person name="Lind A.E."/>
            <person name="van Eijk R."/>
            <person name="Schleper C."/>
            <person name="Guy L."/>
            <person name="Ettema T.J."/>
        </authorList>
    </citation>
    <scope>NUCLEOTIDE SEQUENCE</scope>
</reference>
<organism evidence="1">
    <name type="scientific">marine sediment metagenome</name>
    <dbReference type="NCBI Taxonomy" id="412755"/>
    <lineage>
        <taxon>unclassified sequences</taxon>
        <taxon>metagenomes</taxon>
        <taxon>ecological metagenomes</taxon>
    </lineage>
</organism>
<dbReference type="AlphaFoldDB" id="A0A0F8YZS5"/>
<protein>
    <submittedName>
        <fullName evidence="1">Uncharacterized protein</fullName>
    </submittedName>
</protein>
<evidence type="ECO:0000313" key="1">
    <source>
        <dbReference type="EMBL" id="KKK86947.1"/>
    </source>
</evidence>
<gene>
    <name evidence="1" type="ORF">LCGC14_2758130</name>
</gene>
<feature type="non-terminal residue" evidence="1">
    <location>
        <position position="1"/>
    </location>
</feature>
<accession>A0A0F8YZS5</accession>
<name>A0A0F8YZS5_9ZZZZ</name>
<proteinExistence type="predicted"/>